<organism evidence="10 11">
    <name type="scientific">Stentor coeruleus</name>
    <dbReference type="NCBI Taxonomy" id="5963"/>
    <lineage>
        <taxon>Eukaryota</taxon>
        <taxon>Sar</taxon>
        <taxon>Alveolata</taxon>
        <taxon>Ciliophora</taxon>
        <taxon>Postciliodesmatophora</taxon>
        <taxon>Heterotrichea</taxon>
        <taxon>Heterotrichida</taxon>
        <taxon>Stentoridae</taxon>
        <taxon>Stentor</taxon>
    </lineage>
</organism>
<evidence type="ECO:0000256" key="8">
    <source>
        <dbReference type="SAM" id="Phobius"/>
    </source>
</evidence>
<keyword evidence="2 8" id="KW-0812">Transmembrane</keyword>
<dbReference type="PRINTS" id="PR02001">
    <property type="entry name" value="GCR1CAMPR"/>
</dbReference>
<keyword evidence="4" id="KW-0297">G-protein coupled receptor</keyword>
<dbReference type="GO" id="GO:0007166">
    <property type="term" value="P:cell surface receptor signaling pathway"/>
    <property type="evidence" value="ECO:0007669"/>
    <property type="project" value="InterPro"/>
</dbReference>
<dbReference type="InterPro" id="IPR017981">
    <property type="entry name" value="GPCR_2-like_7TM"/>
</dbReference>
<accession>A0A1R2BTI1</accession>
<sequence>MSVEDDLLFWLSIVVYTLSIIACIFSLLIYIFAKHLRIYPFKLVFWLNLFDLIRSLAQIFPVLYASIPQDICSATAFFYVFSCFETNYWSLIIAYTIYQVLVKKNFNVESKYKILIWFGLGSGILLSIIPIFFDSYGKIYLGCSLVQSFQGEIFKLLIIYIPGLTIACINTSIFVKVYFVLKNNENEIQELEEINAEKLFYYPAILLLCLFPGMVMRIVEFARFNFIELTFLAYTTWGLQGFFNALAYSLSKPVKEYISECFCKKKGVIKVTDQSLIEIDKS</sequence>
<feature type="transmembrane region" description="Helical" evidence="8">
    <location>
        <begin position="153"/>
        <end position="179"/>
    </location>
</feature>
<dbReference type="PANTHER" id="PTHR23112">
    <property type="entry name" value="G PROTEIN-COUPLED RECEPTOR 157-RELATED"/>
    <property type="match status" value="1"/>
</dbReference>
<dbReference type="InterPro" id="IPR022343">
    <property type="entry name" value="GCR1-cAMP_receptor"/>
</dbReference>
<dbReference type="EMBL" id="MPUH01000437">
    <property type="protein sequence ID" value="OMJ80129.1"/>
    <property type="molecule type" value="Genomic_DNA"/>
</dbReference>
<dbReference type="PROSITE" id="PS50261">
    <property type="entry name" value="G_PROTEIN_RECEP_F2_4"/>
    <property type="match status" value="1"/>
</dbReference>
<dbReference type="PRINTS" id="PR02000">
    <property type="entry name" value="GCR1PLANT"/>
</dbReference>
<evidence type="ECO:0000313" key="11">
    <source>
        <dbReference type="Proteomes" id="UP000187209"/>
    </source>
</evidence>
<proteinExistence type="predicted"/>
<dbReference type="GO" id="GO:0004930">
    <property type="term" value="F:G protein-coupled receptor activity"/>
    <property type="evidence" value="ECO:0007669"/>
    <property type="project" value="UniProtKB-KW"/>
</dbReference>
<feature type="transmembrane region" description="Helical" evidence="8">
    <location>
        <begin position="7"/>
        <end position="31"/>
    </location>
</feature>
<feature type="domain" description="G-protein coupled receptors family 2 profile 2" evidence="9">
    <location>
        <begin position="8"/>
        <end position="252"/>
    </location>
</feature>
<gene>
    <name evidence="10" type="ORF">SteCoe_19670</name>
</gene>
<dbReference type="GO" id="GO:0007189">
    <property type="term" value="P:adenylate cyclase-activating G protein-coupled receptor signaling pathway"/>
    <property type="evidence" value="ECO:0007669"/>
    <property type="project" value="TreeGrafter"/>
</dbReference>
<keyword evidence="3 8" id="KW-1133">Transmembrane helix</keyword>
<protein>
    <recommendedName>
        <fullName evidence="9">G-protein coupled receptors family 2 profile 2 domain-containing protein</fullName>
    </recommendedName>
</protein>
<keyword evidence="11" id="KW-1185">Reference proteome</keyword>
<feature type="transmembrane region" description="Helical" evidence="8">
    <location>
        <begin position="43"/>
        <end position="64"/>
    </location>
</feature>
<dbReference type="AlphaFoldDB" id="A0A1R2BTI1"/>
<evidence type="ECO:0000256" key="2">
    <source>
        <dbReference type="ARBA" id="ARBA00022692"/>
    </source>
</evidence>
<keyword evidence="7" id="KW-0807">Transducer</keyword>
<reference evidence="10 11" key="1">
    <citation type="submission" date="2016-11" db="EMBL/GenBank/DDBJ databases">
        <title>The macronuclear genome of Stentor coeruleus: a giant cell with tiny introns.</title>
        <authorList>
            <person name="Slabodnick M."/>
            <person name="Ruby J.G."/>
            <person name="Reiff S.B."/>
            <person name="Swart E.C."/>
            <person name="Gosai S."/>
            <person name="Prabakaran S."/>
            <person name="Witkowska E."/>
            <person name="Larue G.E."/>
            <person name="Fisher S."/>
            <person name="Freeman R.M."/>
            <person name="Gunawardena J."/>
            <person name="Chu W."/>
            <person name="Stover N.A."/>
            <person name="Gregory B.D."/>
            <person name="Nowacki M."/>
            <person name="Derisi J."/>
            <person name="Roy S.W."/>
            <person name="Marshall W.F."/>
            <person name="Sood P."/>
        </authorList>
    </citation>
    <scope>NUCLEOTIDE SEQUENCE [LARGE SCALE GENOMIC DNA]</scope>
    <source>
        <strain evidence="10">WM001</strain>
    </source>
</reference>
<evidence type="ECO:0000256" key="7">
    <source>
        <dbReference type="ARBA" id="ARBA00023224"/>
    </source>
</evidence>
<comment type="caution">
    <text evidence="10">The sequence shown here is derived from an EMBL/GenBank/DDBJ whole genome shotgun (WGS) entry which is preliminary data.</text>
</comment>
<evidence type="ECO:0000256" key="3">
    <source>
        <dbReference type="ARBA" id="ARBA00022989"/>
    </source>
</evidence>
<dbReference type="InterPro" id="IPR022340">
    <property type="entry name" value="GPCR_GCR1_put"/>
</dbReference>
<feature type="transmembrane region" description="Helical" evidence="8">
    <location>
        <begin position="114"/>
        <end position="133"/>
    </location>
</feature>
<dbReference type="Proteomes" id="UP000187209">
    <property type="component" value="Unassembled WGS sequence"/>
</dbReference>
<keyword evidence="5 8" id="KW-0472">Membrane</keyword>
<evidence type="ECO:0000256" key="6">
    <source>
        <dbReference type="ARBA" id="ARBA00023170"/>
    </source>
</evidence>
<feature type="transmembrane region" description="Helical" evidence="8">
    <location>
        <begin position="231"/>
        <end position="250"/>
    </location>
</feature>
<evidence type="ECO:0000256" key="5">
    <source>
        <dbReference type="ARBA" id="ARBA00023136"/>
    </source>
</evidence>
<evidence type="ECO:0000256" key="1">
    <source>
        <dbReference type="ARBA" id="ARBA00004141"/>
    </source>
</evidence>
<dbReference type="PANTHER" id="PTHR23112:SF0">
    <property type="entry name" value="TRANSMEMBRANE PROTEIN 116"/>
    <property type="match status" value="1"/>
</dbReference>
<evidence type="ECO:0000256" key="4">
    <source>
        <dbReference type="ARBA" id="ARBA00023040"/>
    </source>
</evidence>
<dbReference type="GO" id="GO:0005886">
    <property type="term" value="C:plasma membrane"/>
    <property type="evidence" value="ECO:0007669"/>
    <property type="project" value="TreeGrafter"/>
</dbReference>
<feature type="transmembrane region" description="Helical" evidence="8">
    <location>
        <begin position="199"/>
        <end position="219"/>
    </location>
</feature>
<comment type="subcellular location">
    <subcellularLocation>
        <location evidence="1">Membrane</location>
        <topology evidence="1">Multi-pass membrane protein</topology>
    </subcellularLocation>
</comment>
<evidence type="ECO:0000259" key="9">
    <source>
        <dbReference type="PROSITE" id="PS50261"/>
    </source>
</evidence>
<dbReference type="SUPFAM" id="SSF81321">
    <property type="entry name" value="Family A G protein-coupled receptor-like"/>
    <property type="match status" value="1"/>
</dbReference>
<evidence type="ECO:0000313" key="10">
    <source>
        <dbReference type="EMBL" id="OMJ80129.1"/>
    </source>
</evidence>
<name>A0A1R2BTI1_9CILI</name>
<feature type="transmembrane region" description="Helical" evidence="8">
    <location>
        <begin position="76"/>
        <end position="102"/>
    </location>
</feature>
<dbReference type="Gene3D" id="1.20.1070.10">
    <property type="entry name" value="Rhodopsin 7-helix transmembrane proteins"/>
    <property type="match status" value="1"/>
</dbReference>
<keyword evidence="6" id="KW-0675">Receptor</keyword>